<dbReference type="Proteomes" id="UP000190797">
    <property type="component" value="Chromosome"/>
</dbReference>
<gene>
    <name evidence="2" type="ORF">BKM31_19490</name>
</gene>
<name>A0A1U9ZZG4_9ACTN</name>
<organism evidence="2 3">
    <name type="scientific">[Actinomadura] parvosata subsp. kistnae</name>
    <dbReference type="NCBI Taxonomy" id="1909395"/>
    <lineage>
        <taxon>Bacteria</taxon>
        <taxon>Bacillati</taxon>
        <taxon>Actinomycetota</taxon>
        <taxon>Actinomycetes</taxon>
        <taxon>Streptosporangiales</taxon>
        <taxon>Streptosporangiaceae</taxon>
        <taxon>Nonomuraea</taxon>
    </lineage>
</organism>
<keyword evidence="1" id="KW-0812">Transmembrane</keyword>
<dbReference type="STRING" id="1909395.BKM31_19490"/>
<proteinExistence type="predicted"/>
<sequence>MTTPHPEEGAGPASGQDFARVWSALAHVVTPTTFVAALMVYIGSVRTTAFYRLLGVDPKMLDLSYQEYVLNSVGSVIEPLVVILLLFLTAFAVHTLLARFLAARRTASKWVAGVLAVLGAAGVVTGVGKIAKWGWTAPLTPRAKAPLAPMSLGLGVLMLGYAATLWVLTDPARTTPPAGRTVRRTAFVMLLTLTLLWTVAVYAHTRGTDEVERYRRSPGLLPGAVVYAPRRLYLEGPGITETTLPDADALFRYRYEGLRLLAHSNHRHFLLPACWATSPGARAIALPDDTSLRLEFFAINEPPACPR</sequence>
<feature type="transmembrane region" description="Helical" evidence="1">
    <location>
        <begin position="110"/>
        <end position="131"/>
    </location>
</feature>
<dbReference type="RefSeq" id="WP_080039528.1">
    <property type="nucleotide sequence ID" value="NZ_CP017717.1"/>
</dbReference>
<keyword evidence="1" id="KW-0472">Membrane</keyword>
<dbReference type="EMBL" id="CP017717">
    <property type="protein sequence ID" value="AQZ63353.1"/>
    <property type="molecule type" value="Genomic_DNA"/>
</dbReference>
<accession>A0A1U9ZZG4</accession>
<evidence type="ECO:0000256" key="1">
    <source>
        <dbReference type="SAM" id="Phobius"/>
    </source>
</evidence>
<evidence type="ECO:0000313" key="3">
    <source>
        <dbReference type="Proteomes" id="UP000190797"/>
    </source>
</evidence>
<dbReference type="AlphaFoldDB" id="A0A1U9ZZG4"/>
<feature type="transmembrane region" description="Helical" evidence="1">
    <location>
        <begin position="181"/>
        <end position="203"/>
    </location>
</feature>
<feature type="transmembrane region" description="Helical" evidence="1">
    <location>
        <begin position="151"/>
        <end position="169"/>
    </location>
</feature>
<reference evidence="3" key="1">
    <citation type="journal article" date="2017" name="Med. Chem. Commun.">
        <title>Nonomuraea sp. ATCC 55076 harbours the largest actinomycete chromosome to date and the kistamicin biosynthetic gene cluster.</title>
        <authorList>
            <person name="Nazari B."/>
            <person name="Forneris C.C."/>
            <person name="Gibson M.I."/>
            <person name="Moon K."/>
            <person name="Schramma K.R."/>
            <person name="Seyedsayamdost M.R."/>
        </authorList>
    </citation>
    <scope>NUCLEOTIDE SEQUENCE [LARGE SCALE GENOMIC DNA]</scope>
    <source>
        <strain evidence="3">ATCC 55076</strain>
    </source>
</reference>
<evidence type="ECO:0000313" key="2">
    <source>
        <dbReference type="EMBL" id="AQZ63353.1"/>
    </source>
</evidence>
<protein>
    <submittedName>
        <fullName evidence="2">Uncharacterized protein</fullName>
    </submittedName>
</protein>
<feature type="transmembrane region" description="Helical" evidence="1">
    <location>
        <begin position="80"/>
        <end position="98"/>
    </location>
</feature>
<keyword evidence="1" id="KW-1133">Transmembrane helix</keyword>
<dbReference type="KEGG" id="noa:BKM31_19490"/>
<feature type="transmembrane region" description="Helical" evidence="1">
    <location>
        <begin position="21"/>
        <end position="42"/>
    </location>
</feature>
<keyword evidence="3" id="KW-1185">Reference proteome</keyword>
<dbReference type="OrthoDB" id="4350047at2"/>